<feature type="transmembrane region" description="Helical" evidence="7">
    <location>
        <begin position="130"/>
        <end position="153"/>
    </location>
</feature>
<evidence type="ECO:0000256" key="4">
    <source>
        <dbReference type="ARBA" id="ARBA00022692"/>
    </source>
</evidence>
<feature type="transmembrane region" description="Helical" evidence="7">
    <location>
        <begin position="169"/>
        <end position="187"/>
    </location>
</feature>
<feature type="transmembrane region" description="Helical" evidence="7">
    <location>
        <begin position="260"/>
        <end position="285"/>
    </location>
</feature>
<evidence type="ECO:0000256" key="2">
    <source>
        <dbReference type="ARBA" id="ARBA00008335"/>
    </source>
</evidence>
<keyword evidence="5 7" id="KW-1133">Transmembrane helix</keyword>
<evidence type="ECO:0000259" key="8">
    <source>
        <dbReference type="PROSITE" id="PS50850"/>
    </source>
</evidence>
<dbReference type="GO" id="GO:0022857">
    <property type="term" value="F:transmembrane transporter activity"/>
    <property type="evidence" value="ECO:0007669"/>
    <property type="project" value="InterPro"/>
</dbReference>
<evidence type="ECO:0000256" key="6">
    <source>
        <dbReference type="ARBA" id="ARBA00023136"/>
    </source>
</evidence>
<feature type="transmembrane region" description="Helical" evidence="7">
    <location>
        <begin position="81"/>
        <end position="96"/>
    </location>
</feature>
<feature type="domain" description="Major facilitator superfamily (MFS) profile" evidence="8">
    <location>
        <begin position="13"/>
        <end position="465"/>
    </location>
</feature>
<organism evidence="9 10">
    <name type="scientific">Exocentrus adspersus</name>
    <dbReference type="NCBI Taxonomy" id="1586481"/>
    <lineage>
        <taxon>Eukaryota</taxon>
        <taxon>Metazoa</taxon>
        <taxon>Ecdysozoa</taxon>
        <taxon>Arthropoda</taxon>
        <taxon>Hexapoda</taxon>
        <taxon>Insecta</taxon>
        <taxon>Pterygota</taxon>
        <taxon>Neoptera</taxon>
        <taxon>Endopterygota</taxon>
        <taxon>Coleoptera</taxon>
        <taxon>Polyphaga</taxon>
        <taxon>Cucujiformia</taxon>
        <taxon>Chrysomeloidea</taxon>
        <taxon>Cerambycidae</taxon>
        <taxon>Lamiinae</taxon>
        <taxon>Acanthocinini</taxon>
        <taxon>Exocentrus</taxon>
    </lineage>
</organism>
<comment type="caution">
    <text evidence="9">The sequence shown here is derived from an EMBL/GenBank/DDBJ whole genome shotgun (WGS) entry which is preliminary data.</text>
</comment>
<accession>A0AAV8VAP3</accession>
<dbReference type="AlphaFoldDB" id="A0AAV8VAP3"/>
<keyword evidence="4 7" id="KW-0812">Transmembrane</keyword>
<dbReference type="InterPro" id="IPR005828">
    <property type="entry name" value="MFS_sugar_transport-like"/>
</dbReference>
<feature type="transmembrane region" description="Helical" evidence="7">
    <location>
        <begin position="381"/>
        <end position="402"/>
    </location>
</feature>
<gene>
    <name evidence="9" type="ORF">NQ315_004413</name>
</gene>
<proteinExistence type="inferred from homology"/>
<protein>
    <recommendedName>
        <fullName evidence="8">Major facilitator superfamily (MFS) profile domain-containing protein</fullName>
    </recommendedName>
</protein>
<feature type="transmembrane region" description="Helical" evidence="7">
    <location>
        <begin position="441"/>
        <end position="461"/>
    </location>
</feature>
<evidence type="ECO:0000256" key="3">
    <source>
        <dbReference type="ARBA" id="ARBA00022448"/>
    </source>
</evidence>
<comment type="similarity">
    <text evidence="2">Belongs to the major facilitator superfamily.</text>
</comment>
<keyword evidence="3" id="KW-0813">Transport</keyword>
<evidence type="ECO:0000256" key="7">
    <source>
        <dbReference type="SAM" id="Phobius"/>
    </source>
</evidence>
<comment type="subcellular location">
    <subcellularLocation>
        <location evidence="1">Membrane</location>
        <topology evidence="1">Multi-pass membrane protein</topology>
    </subcellularLocation>
</comment>
<dbReference type="GO" id="GO:0016020">
    <property type="term" value="C:membrane"/>
    <property type="evidence" value="ECO:0007669"/>
    <property type="project" value="UniProtKB-SubCell"/>
</dbReference>
<feature type="transmembrane region" description="Helical" evidence="7">
    <location>
        <begin position="354"/>
        <end position="375"/>
    </location>
</feature>
<evidence type="ECO:0000256" key="1">
    <source>
        <dbReference type="ARBA" id="ARBA00004141"/>
    </source>
</evidence>
<dbReference type="PROSITE" id="PS50850">
    <property type="entry name" value="MFS"/>
    <property type="match status" value="1"/>
</dbReference>
<dbReference type="Proteomes" id="UP001159042">
    <property type="component" value="Unassembled WGS sequence"/>
</dbReference>
<name>A0AAV8VAP3_9CUCU</name>
<keyword evidence="6 7" id="KW-0472">Membrane</keyword>
<dbReference type="Gene3D" id="1.20.1250.20">
    <property type="entry name" value="MFS general substrate transporter like domains"/>
    <property type="match status" value="1"/>
</dbReference>
<dbReference type="InterPro" id="IPR036259">
    <property type="entry name" value="MFS_trans_sf"/>
</dbReference>
<dbReference type="EMBL" id="JANEYG010000208">
    <property type="protein sequence ID" value="KAJ8911193.1"/>
    <property type="molecule type" value="Genomic_DNA"/>
</dbReference>
<dbReference type="Pfam" id="PF00083">
    <property type="entry name" value="Sugar_tr"/>
    <property type="match status" value="1"/>
</dbReference>
<dbReference type="SUPFAM" id="SSF103473">
    <property type="entry name" value="MFS general substrate transporter"/>
    <property type="match status" value="1"/>
</dbReference>
<dbReference type="InterPro" id="IPR020846">
    <property type="entry name" value="MFS_dom"/>
</dbReference>
<feature type="transmembrane region" description="Helical" evidence="7">
    <location>
        <begin position="326"/>
        <end position="347"/>
    </location>
</feature>
<sequence>MYYLPFGFGKYNVYLILICGLVLFAANSESYGIGYIVPVAECELNLNTYTKGILTSTNIIGTMCSCAIWGYLSDFKGRKKLLMINLVLSSISGFLAAFTKSFWGFCTLRLINGICISCPAAVTSSTRAKAMAWGTSFVALAMISLPALGWLLLQSSIDLEFLSLHLNNWRAYMLVNSIPSILVTLALHRLPESPKYLYHCGKTEETLKILKKMYSCNTGKSEDSFSVLSLDEKVLEINENKRSVCQGLTQQLIPLFKQPLLTYTLVSCFMQAGAFSVSAGLYFWYPDIIKQISLSEQTSMTVCDALSVSHNSDDDINCNTIDDSVFIQNIIIGVTYLLAYATWGAVVKLLGTRMFFMSCMGVAALSTAAICILSSRVLINIFFIASFALSGITASVINAWVVEIFPTQICGIALCIVLTIGRLGSVLSSFLVGIMLEWNCITTFLLYALNLLGCVGLSLLLPQTS</sequence>
<feature type="transmembrane region" description="Helical" evidence="7">
    <location>
        <begin position="52"/>
        <end position="72"/>
    </location>
</feature>
<evidence type="ECO:0000313" key="10">
    <source>
        <dbReference type="Proteomes" id="UP001159042"/>
    </source>
</evidence>
<evidence type="ECO:0000256" key="5">
    <source>
        <dbReference type="ARBA" id="ARBA00022989"/>
    </source>
</evidence>
<reference evidence="9 10" key="1">
    <citation type="journal article" date="2023" name="Insect Mol. Biol.">
        <title>Genome sequencing provides insights into the evolution of gene families encoding plant cell wall-degrading enzymes in longhorned beetles.</title>
        <authorList>
            <person name="Shin N.R."/>
            <person name="Okamura Y."/>
            <person name="Kirsch R."/>
            <person name="Pauchet Y."/>
        </authorList>
    </citation>
    <scope>NUCLEOTIDE SEQUENCE [LARGE SCALE GENOMIC DNA]</scope>
    <source>
        <strain evidence="9">EAD_L_NR</strain>
    </source>
</reference>
<evidence type="ECO:0000313" key="9">
    <source>
        <dbReference type="EMBL" id="KAJ8911193.1"/>
    </source>
</evidence>
<feature type="transmembrane region" description="Helical" evidence="7">
    <location>
        <begin position="409"/>
        <end position="435"/>
    </location>
</feature>
<keyword evidence="10" id="KW-1185">Reference proteome</keyword>
<dbReference type="PANTHER" id="PTHR23511:SF35">
    <property type="entry name" value="MAJOR FACILITATOR SUPERFAMILY (MFS) PROFILE DOMAIN-CONTAINING PROTEIN"/>
    <property type="match status" value="1"/>
</dbReference>
<dbReference type="PANTHER" id="PTHR23511">
    <property type="entry name" value="SYNAPTIC VESICLE GLYCOPROTEIN 2"/>
    <property type="match status" value="1"/>
</dbReference>